<protein>
    <submittedName>
        <fullName evidence="2">Uncharacterized protein</fullName>
    </submittedName>
</protein>
<comment type="caution">
    <text evidence="2">The sequence shown here is derived from an EMBL/GenBank/DDBJ whole genome shotgun (WGS) entry which is preliminary data.</text>
</comment>
<evidence type="ECO:0000256" key="1">
    <source>
        <dbReference type="SAM" id="MobiDB-lite"/>
    </source>
</evidence>
<accession>A0AAP4DJQ5</accession>
<dbReference type="EMBL" id="JARKHX010000004">
    <property type="protein sequence ID" value="MDF4194790.1"/>
    <property type="molecule type" value="Genomic_DNA"/>
</dbReference>
<dbReference type="AlphaFoldDB" id="A0AAP4DJQ5"/>
<evidence type="ECO:0000313" key="3">
    <source>
        <dbReference type="Proteomes" id="UP001222377"/>
    </source>
</evidence>
<reference evidence="2" key="1">
    <citation type="submission" date="2023-02" db="EMBL/GenBank/DDBJ databases">
        <title>Draft Whole-Genome Sequences of Bacillus Strains of Potential Probiotic for Poultry.</title>
        <authorList>
            <person name="Ma L.M."/>
            <person name="Lopez-Guerra N."/>
            <person name="Zhang G."/>
        </authorList>
    </citation>
    <scope>NUCLEOTIDE SEQUENCE</scope>
    <source>
        <strain evidence="2">OSU1013-24</strain>
    </source>
</reference>
<dbReference type="Proteomes" id="UP001222377">
    <property type="component" value="Unassembled WGS sequence"/>
</dbReference>
<proteinExistence type="predicted"/>
<sequence>MTTPEPQSSYEFNTNLAPLDSLFFNDLFNGVSYDKVKSWLKDHNVYNKQIRDASKLLYNANGVYRNVIDYMVALPTLDRVILGSSKVADFKSNKQKFNLALRKISDKSVVRDALGKLSKYGTGFYYFDSVANDSFPITLSDNEIGSITESNAIDDFNCSVLPLPLDYCKIIGRKNSSYQLAFDVSYFDKFTSNGRSLKLRRWPEEIRQGYRAYKKDQNRKWLVLDNNKTIAVKGSSDIEDQWGRPIGLSAFIDMVYDEYFVDTKRNILDELNSTLIYQTFPEGDQKGKSALSQKQQEQQHENIKKALVAKGSVKGVKFFSLASGTKLDKLETNVDFLKVKGEDELIKRITTNLGFAGSALNGQDGNYSSQQTNIEMVSSQIFSWLEQIQNEFNKVINANIIKDPRSYIEVYYLPLTHVNRKEKVQNMKDLYTSGRGSLIAWIAATGWNPDAYLSLMEYEKDEGFDEKFPVHATSFTMSKNSDKSAGAPEIDNPKNENTIKSKTNNSNGTPSGS</sequence>
<gene>
    <name evidence="2" type="ORF">PV946_13595</name>
</gene>
<feature type="compositionally biased region" description="Polar residues" evidence="1">
    <location>
        <begin position="500"/>
        <end position="513"/>
    </location>
</feature>
<organism evidence="2 3">
    <name type="scientific">Bacillus amyloliquefaciens</name>
    <name type="common">Bacillus velezensis</name>
    <dbReference type="NCBI Taxonomy" id="1390"/>
    <lineage>
        <taxon>Bacteria</taxon>
        <taxon>Bacillati</taxon>
        <taxon>Bacillota</taxon>
        <taxon>Bacilli</taxon>
        <taxon>Bacillales</taxon>
        <taxon>Bacillaceae</taxon>
        <taxon>Bacillus</taxon>
        <taxon>Bacillus amyloliquefaciens group</taxon>
    </lineage>
</organism>
<evidence type="ECO:0000313" key="2">
    <source>
        <dbReference type="EMBL" id="MDF4194790.1"/>
    </source>
</evidence>
<name>A0AAP4DJQ5_BACAM</name>
<dbReference type="RefSeq" id="WP_104679137.1">
    <property type="nucleotide sequence ID" value="NZ_JARKHX010000004.1"/>
</dbReference>
<feature type="region of interest" description="Disordered" evidence="1">
    <location>
        <begin position="475"/>
        <end position="513"/>
    </location>
</feature>